<dbReference type="Pfam" id="PF00496">
    <property type="entry name" value="SBP_bac_5"/>
    <property type="match status" value="1"/>
</dbReference>
<feature type="non-terminal residue" evidence="7">
    <location>
        <position position="175"/>
    </location>
</feature>
<dbReference type="GO" id="GO:0030313">
    <property type="term" value="C:cell envelope"/>
    <property type="evidence" value="ECO:0007669"/>
    <property type="project" value="UniProtKB-SubCell"/>
</dbReference>
<dbReference type="GO" id="GO:1904680">
    <property type="term" value="F:peptide transmembrane transporter activity"/>
    <property type="evidence" value="ECO:0007669"/>
    <property type="project" value="TreeGrafter"/>
</dbReference>
<evidence type="ECO:0000259" key="6">
    <source>
        <dbReference type="Pfam" id="PF00496"/>
    </source>
</evidence>
<dbReference type="AlphaFoldDB" id="S6U744"/>
<keyword evidence="3" id="KW-0813">Transport</keyword>
<evidence type="ECO:0000256" key="4">
    <source>
        <dbReference type="ARBA" id="ARBA00022729"/>
    </source>
</evidence>
<comment type="similarity">
    <text evidence="2">Belongs to the bacterial solute-binding protein 5 family.</text>
</comment>
<reference evidence="7 8" key="1">
    <citation type="journal article" date="2013" name="PLoS Pathog.">
        <title>Genomic analysis of the Kiwifruit pathogen Pseudomonas syringae pv. actinidiae provides insight into the origins of an emergent plant disease.</title>
        <authorList>
            <person name="McCann H.C."/>
            <person name="Rikkerink E.H."/>
            <person name="Bertels F."/>
            <person name="Fiers M."/>
            <person name="Lu A."/>
            <person name="Rees-George J."/>
            <person name="Andersen M.T."/>
            <person name="Gleave A.P."/>
            <person name="Haubold B."/>
            <person name="Wohlers M.W."/>
            <person name="Guttman D.S."/>
            <person name="Wang P.W."/>
            <person name="Straub C."/>
            <person name="Vanneste J.L."/>
            <person name="Rainey P.B."/>
            <person name="Templeton M.D."/>
        </authorList>
    </citation>
    <scope>NUCLEOTIDE SEQUENCE [LARGE SCALE GENOMIC DNA]</scope>
    <source>
        <strain evidence="7 8">ICMP 18807</strain>
    </source>
</reference>
<comment type="caution">
    <text evidence="7">The sequence shown here is derived from an EMBL/GenBank/DDBJ whole genome shotgun (WGS) entry which is preliminary data.</text>
</comment>
<organism evidence="7 8">
    <name type="scientific">Pseudomonas syringae pv. actinidiae ICMP 18807</name>
    <dbReference type="NCBI Taxonomy" id="1194404"/>
    <lineage>
        <taxon>Bacteria</taxon>
        <taxon>Pseudomonadati</taxon>
        <taxon>Pseudomonadota</taxon>
        <taxon>Gammaproteobacteria</taxon>
        <taxon>Pseudomonadales</taxon>
        <taxon>Pseudomonadaceae</taxon>
        <taxon>Pseudomonas</taxon>
        <taxon>Pseudomonas syringae</taxon>
    </lineage>
</organism>
<evidence type="ECO:0000256" key="5">
    <source>
        <dbReference type="SAM" id="SignalP"/>
    </source>
</evidence>
<gene>
    <name evidence="7" type="ORF">A244_18071</name>
</gene>
<dbReference type="Proteomes" id="UP000015729">
    <property type="component" value="Unassembled WGS sequence"/>
</dbReference>
<evidence type="ECO:0000256" key="1">
    <source>
        <dbReference type="ARBA" id="ARBA00004196"/>
    </source>
</evidence>
<dbReference type="InterPro" id="IPR039424">
    <property type="entry name" value="SBP_5"/>
</dbReference>
<evidence type="ECO:0000313" key="7">
    <source>
        <dbReference type="EMBL" id="EPN51316.1"/>
    </source>
</evidence>
<feature type="domain" description="Solute-binding protein family 5" evidence="6">
    <location>
        <begin position="81"/>
        <end position="139"/>
    </location>
</feature>
<evidence type="ECO:0000256" key="3">
    <source>
        <dbReference type="ARBA" id="ARBA00022448"/>
    </source>
</evidence>
<dbReference type="SUPFAM" id="SSF53850">
    <property type="entry name" value="Periplasmic binding protein-like II"/>
    <property type="match status" value="1"/>
</dbReference>
<dbReference type="Gene3D" id="3.40.190.10">
    <property type="entry name" value="Periplasmic binding protein-like II"/>
    <property type="match status" value="1"/>
</dbReference>
<evidence type="ECO:0000256" key="2">
    <source>
        <dbReference type="ARBA" id="ARBA00005695"/>
    </source>
</evidence>
<feature type="chain" id="PRO_5004552827" evidence="5">
    <location>
        <begin position="29"/>
        <end position="175"/>
    </location>
</feature>
<dbReference type="EMBL" id="AOKG01001230">
    <property type="protein sequence ID" value="EPN51316.1"/>
    <property type="molecule type" value="Genomic_DNA"/>
</dbReference>
<keyword evidence="4 5" id="KW-0732">Signal</keyword>
<dbReference type="GO" id="GO:0015833">
    <property type="term" value="P:peptide transport"/>
    <property type="evidence" value="ECO:0007669"/>
    <property type="project" value="TreeGrafter"/>
</dbReference>
<dbReference type="InterPro" id="IPR000914">
    <property type="entry name" value="SBP_5_dom"/>
</dbReference>
<dbReference type="PANTHER" id="PTHR30290:SF10">
    <property type="entry name" value="PERIPLASMIC OLIGOPEPTIDE-BINDING PROTEIN-RELATED"/>
    <property type="match status" value="1"/>
</dbReference>
<feature type="signal peptide" evidence="5">
    <location>
        <begin position="1"/>
        <end position="28"/>
    </location>
</feature>
<evidence type="ECO:0000313" key="8">
    <source>
        <dbReference type="Proteomes" id="UP000015729"/>
    </source>
</evidence>
<comment type="subcellular location">
    <subcellularLocation>
        <location evidence="1">Cell envelope</location>
    </subcellularLocation>
</comment>
<accession>S6U744</accession>
<sequence length="175" mass="19272">MKFWPQRLPWLLCLAMTATFMHTPPALALGETPVDQLVIGMSMINLLSLDPAGATGLEVSEVNANVYDMLLEQDAARPDQLIPALAERWEISPDRMRLTFHLRTGVTFHSGNPLTAQDVAWSLQRVVTLEGPSTFVLDLPKATDPMLVLNTLATSPSAFVIDRLTALQHVRGDDL</sequence>
<dbReference type="PANTHER" id="PTHR30290">
    <property type="entry name" value="PERIPLASMIC BINDING COMPONENT OF ABC TRANSPORTER"/>
    <property type="match status" value="1"/>
</dbReference>
<name>S6U744_PSESF</name>
<proteinExistence type="inferred from homology"/>
<protein>
    <submittedName>
        <fullName evidence="7">Dipeptide ABC transporter, periplasmic dipeptide-binding protein</fullName>
    </submittedName>
</protein>